<dbReference type="PANTHER" id="PTHR33103">
    <property type="entry name" value="OS01G0153900 PROTEIN"/>
    <property type="match status" value="1"/>
</dbReference>
<comment type="caution">
    <text evidence="1">The sequence shown here is derived from an EMBL/GenBank/DDBJ whole genome shotgun (WGS) entry which is preliminary data.</text>
</comment>
<accession>A0AAV1QVY8</accession>
<gene>
    <name evidence="1" type="ORF">DCAF_LOCUS3303</name>
</gene>
<organism evidence="1 2">
    <name type="scientific">Dovyalis caffra</name>
    <dbReference type="NCBI Taxonomy" id="77055"/>
    <lineage>
        <taxon>Eukaryota</taxon>
        <taxon>Viridiplantae</taxon>
        <taxon>Streptophyta</taxon>
        <taxon>Embryophyta</taxon>
        <taxon>Tracheophyta</taxon>
        <taxon>Spermatophyta</taxon>
        <taxon>Magnoliopsida</taxon>
        <taxon>eudicotyledons</taxon>
        <taxon>Gunneridae</taxon>
        <taxon>Pentapetalae</taxon>
        <taxon>rosids</taxon>
        <taxon>fabids</taxon>
        <taxon>Malpighiales</taxon>
        <taxon>Salicaceae</taxon>
        <taxon>Flacourtieae</taxon>
        <taxon>Dovyalis</taxon>
    </lineage>
</organism>
<sequence>MSASKTDLKLLLVAKRNKVIFAEAGKLCRFPSEAACFAFGYCHSAPRKINNDHPGFVSDIQNSVCSNCRSRCNRTRYMNQEVKVVDTNSSTSTDRHVKFVATNCSTPTDGPTSYLGDRPTSDQGGYVKGSVRYMVTDDLSVSPIALEEKVVEFGISQGLELLKASLWSNGALTAVFLLNQKVRDAEPSK</sequence>
<name>A0AAV1QVY8_9ROSI</name>
<dbReference type="EMBL" id="CAWUPB010000850">
    <property type="protein sequence ID" value="CAK7325621.1"/>
    <property type="molecule type" value="Genomic_DNA"/>
</dbReference>
<keyword evidence="2" id="KW-1185">Reference proteome</keyword>
<dbReference type="AlphaFoldDB" id="A0AAV1QVY8"/>
<proteinExistence type="predicted"/>
<evidence type="ECO:0000313" key="1">
    <source>
        <dbReference type="EMBL" id="CAK7325621.1"/>
    </source>
</evidence>
<dbReference type="Proteomes" id="UP001314170">
    <property type="component" value="Unassembled WGS sequence"/>
</dbReference>
<dbReference type="InterPro" id="IPR007750">
    <property type="entry name" value="DUF674"/>
</dbReference>
<reference evidence="1 2" key="1">
    <citation type="submission" date="2024-01" db="EMBL/GenBank/DDBJ databases">
        <authorList>
            <person name="Waweru B."/>
        </authorList>
    </citation>
    <scope>NUCLEOTIDE SEQUENCE [LARGE SCALE GENOMIC DNA]</scope>
</reference>
<dbReference type="PANTHER" id="PTHR33103:SF19">
    <property type="entry name" value="OS09G0544700 PROTEIN"/>
    <property type="match status" value="1"/>
</dbReference>
<protein>
    <submittedName>
        <fullName evidence="1">Uncharacterized protein</fullName>
    </submittedName>
</protein>
<evidence type="ECO:0000313" key="2">
    <source>
        <dbReference type="Proteomes" id="UP001314170"/>
    </source>
</evidence>